<protein>
    <submittedName>
        <fullName evidence="1">Unannotated protein</fullName>
    </submittedName>
</protein>
<accession>A0A6J6DP56</accession>
<sequence length="94" mass="10023">MARQKVAVEVHKLLAEAAGLQTEQVLQVQRVHYLPVEPVVPAIFMEEAAAVEATTVEAVAVLTPTVPATTLELAEADLLLLIRSTHQTSPTSLG</sequence>
<dbReference type="AlphaFoldDB" id="A0A6J6DP56"/>
<reference evidence="1" key="1">
    <citation type="submission" date="2020-05" db="EMBL/GenBank/DDBJ databases">
        <authorList>
            <person name="Chiriac C."/>
            <person name="Salcher M."/>
            <person name="Ghai R."/>
            <person name="Kavagutti S V."/>
        </authorList>
    </citation>
    <scope>NUCLEOTIDE SEQUENCE</scope>
</reference>
<name>A0A6J6DP56_9ZZZZ</name>
<organism evidence="1">
    <name type="scientific">freshwater metagenome</name>
    <dbReference type="NCBI Taxonomy" id="449393"/>
    <lineage>
        <taxon>unclassified sequences</taxon>
        <taxon>metagenomes</taxon>
        <taxon>ecological metagenomes</taxon>
    </lineage>
</organism>
<gene>
    <name evidence="1" type="ORF">UFOPK1639_00566</name>
</gene>
<dbReference type="EMBL" id="CAEZTH010000055">
    <property type="protein sequence ID" value="CAB4562928.1"/>
    <property type="molecule type" value="Genomic_DNA"/>
</dbReference>
<proteinExistence type="predicted"/>
<evidence type="ECO:0000313" key="1">
    <source>
        <dbReference type="EMBL" id="CAB4562928.1"/>
    </source>
</evidence>